<sequence length="76" mass="8690">MGLCAARGMTAEDREQEKVAEFVRYAITSDLVKLQEMIVKKKMNPNAKDVPRQTPMGAMRCITLAERITTRWCATW</sequence>
<dbReference type="InParanoid" id="G4ZMR5"/>
<dbReference type="GeneID" id="20659001"/>
<name>G4ZMR5_PHYSP</name>
<dbReference type="EMBL" id="JH159155">
    <property type="protein sequence ID" value="EGZ16035.1"/>
    <property type="molecule type" value="Genomic_DNA"/>
</dbReference>
<protein>
    <submittedName>
        <fullName evidence="1">Uncharacterized protein</fullName>
    </submittedName>
</protein>
<dbReference type="KEGG" id="psoj:PHYSODRAFT_509535"/>
<dbReference type="SMR" id="G4ZMR5"/>
<dbReference type="OMA" id="RITTRWC"/>
<evidence type="ECO:0000313" key="2">
    <source>
        <dbReference type="Proteomes" id="UP000002640"/>
    </source>
</evidence>
<gene>
    <name evidence="1" type="ORF">PHYSODRAFT_509535</name>
</gene>
<keyword evidence="2" id="KW-1185">Reference proteome</keyword>
<evidence type="ECO:0000313" key="1">
    <source>
        <dbReference type="EMBL" id="EGZ16035.1"/>
    </source>
</evidence>
<reference evidence="1 2" key="1">
    <citation type="journal article" date="2006" name="Science">
        <title>Phytophthora genome sequences uncover evolutionary origins and mechanisms of pathogenesis.</title>
        <authorList>
            <person name="Tyler B.M."/>
            <person name="Tripathy S."/>
            <person name="Zhang X."/>
            <person name="Dehal P."/>
            <person name="Jiang R.H."/>
            <person name="Aerts A."/>
            <person name="Arredondo F.D."/>
            <person name="Baxter L."/>
            <person name="Bensasson D."/>
            <person name="Beynon J.L."/>
            <person name="Chapman J."/>
            <person name="Damasceno C.M."/>
            <person name="Dorrance A.E."/>
            <person name="Dou D."/>
            <person name="Dickerman A.W."/>
            <person name="Dubchak I.L."/>
            <person name="Garbelotto M."/>
            <person name="Gijzen M."/>
            <person name="Gordon S.G."/>
            <person name="Govers F."/>
            <person name="Grunwald N.J."/>
            <person name="Huang W."/>
            <person name="Ivors K.L."/>
            <person name="Jones R.W."/>
            <person name="Kamoun S."/>
            <person name="Krampis K."/>
            <person name="Lamour K.H."/>
            <person name="Lee M.K."/>
            <person name="McDonald W.H."/>
            <person name="Medina M."/>
            <person name="Meijer H.J."/>
            <person name="Nordberg E.K."/>
            <person name="Maclean D.J."/>
            <person name="Ospina-Giraldo M.D."/>
            <person name="Morris P.F."/>
            <person name="Phuntumart V."/>
            <person name="Putnam N.H."/>
            <person name="Rash S."/>
            <person name="Rose J.K."/>
            <person name="Sakihama Y."/>
            <person name="Salamov A.A."/>
            <person name="Savidor A."/>
            <person name="Scheuring C.F."/>
            <person name="Smith B.M."/>
            <person name="Sobral B.W."/>
            <person name="Terry A."/>
            <person name="Torto-Alalibo T.A."/>
            <person name="Win J."/>
            <person name="Xu Z."/>
            <person name="Zhang H."/>
            <person name="Grigoriev I.V."/>
            <person name="Rokhsar D.S."/>
            <person name="Boore J.L."/>
        </authorList>
    </citation>
    <scope>NUCLEOTIDE SEQUENCE [LARGE SCALE GENOMIC DNA]</scope>
    <source>
        <strain evidence="1 2">P6497</strain>
    </source>
</reference>
<accession>G4ZMR5</accession>
<organism evidence="1 2">
    <name type="scientific">Phytophthora sojae (strain P6497)</name>
    <name type="common">Soybean stem and root rot agent</name>
    <name type="synonym">Phytophthora megasperma f. sp. glycines</name>
    <dbReference type="NCBI Taxonomy" id="1094619"/>
    <lineage>
        <taxon>Eukaryota</taxon>
        <taxon>Sar</taxon>
        <taxon>Stramenopiles</taxon>
        <taxon>Oomycota</taxon>
        <taxon>Peronosporomycetes</taxon>
        <taxon>Peronosporales</taxon>
        <taxon>Peronosporaceae</taxon>
        <taxon>Phytophthora</taxon>
    </lineage>
</organism>
<dbReference type="RefSeq" id="XP_009529784.1">
    <property type="nucleotide sequence ID" value="XM_009531489.1"/>
</dbReference>
<dbReference type="Proteomes" id="UP000002640">
    <property type="component" value="Unassembled WGS sequence"/>
</dbReference>
<dbReference type="AlphaFoldDB" id="G4ZMR5"/>
<proteinExistence type="predicted"/>